<evidence type="ECO:0008006" key="5">
    <source>
        <dbReference type="Google" id="ProtNLM"/>
    </source>
</evidence>
<feature type="region of interest" description="Disordered" evidence="2">
    <location>
        <begin position="1087"/>
        <end position="1106"/>
    </location>
</feature>
<dbReference type="EMBL" id="GL378336">
    <property type="protein sequence ID" value="EFJ49160.1"/>
    <property type="molecule type" value="Genomic_DNA"/>
</dbReference>
<dbReference type="STRING" id="3068.D8TT97"/>
<proteinExistence type="predicted"/>
<evidence type="ECO:0000256" key="1">
    <source>
        <dbReference type="SAM" id="Coils"/>
    </source>
</evidence>
<gene>
    <name evidence="3" type="ORF">VOLCADRAFT_90016</name>
</gene>
<evidence type="ECO:0000256" key="2">
    <source>
        <dbReference type="SAM" id="MobiDB-lite"/>
    </source>
</evidence>
<dbReference type="GeneID" id="9618889"/>
<name>D8TT97_VOLCA</name>
<dbReference type="SUPFAM" id="SSF52540">
    <property type="entry name" value="P-loop containing nucleoside triphosphate hydrolases"/>
    <property type="match status" value="1"/>
</dbReference>
<evidence type="ECO:0000313" key="4">
    <source>
        <dbReference type="Proteomes" id="UP000001058"/>
    </source>
</evidence>
<protein>
    <recommendedName>
        <fullName evidence="5">F-box domain-containing protein</fullName>
    </recommendedName>
</protein>
<dbReference type="eggNOG" id="ENOG502SG0W">
    <property type="taxonomic scope" value="Eukaryota"/>
</dbReference>
<keyword evidence="1" id="KW-0175">Coiled coil</keyword>
<reference evidence="3 4" key="1">
    <citation type="journal article" date="2010" name="Science">
        <title>Genomic analysis of organismal complexity in the multicellular green alga Volvox carteri.</title>
        <authorList>
            <person name="Prochnik S.E."/>
            <person name="Umen J."/>
            <person name="Nedelcu A.M."/>
            <person name="Hallmann A."/>
            <person name="Miller S.M."/>
            <person name="Nishii I."/>
            <person name="Ferris P."/>
            <person name="Kuo A."/>
            <person name="Mitros T."/>
            <person name="Fritz-Laylin L.K."/>
            <person name="Hellsten U."/>
            <person name="Chapman J."/>
            <person name="Simakov O."/>
            <person name="Rensing S.A."/>
            <person name="Terry A."/>
            <person name="Pangilinan J."/>
            <person name="Kapitonov V."/>
            <person name="Jurka J."/>
            <person name="Salamov A."/>
            <person name="Shapiro H."/>
            <person name="Schmutz J."/>
            <person name="Grimwood J."/>
            <person name="Lindquist E."/>
            <person name="Lucas S."/>
            <person name="Grigoriev I.V."/>
            <person name="Schmitt R."/>
            <person name="Kirk D."/>
            <person name="Rokhsar D.S."/>
        </authorList>
    </citation>
    <scope>NUCLEOTIDE SEQUENCE [LARGE SCALE GENOMIC DNA]</scope>
    <source>
        <strain evidence="4">f. Nagariensis / Eve</strain>
    </source>
</reference>
<dbReference type="CDD" id="cd09917">
    <property type="entry name" value="F-box_SF"/>
    <property type="match status" value="1"/>
</dbReference>
<dbReference type="Gene3D" id="3.30.470.30">
    <property type="entry name" value="DNA ligase/mRNA capping enzyme"/>
    <property type="match status" value="1"/>
</dbReference>
<dbReference type="InterPro" id="IPR027417">
    <property type="entry name" value="P-loop_NTPase"/>
</dbReference>
<dbReference type="RefSeq" id="XP_002949608.1">
    <property type="nucleotide sequence ID" value="XM_002949562.1"/>
</dbReference>
<dbReference type="SUPFAM" id="SSF81383">
    <property type="entry name" value="F-box domain"/>
    <property type="match status" value="1"/>
</dbReference>
<feature type="region of interest" description="Disordered" evidence="2">
    <location>
        <begin position="1203"/>
        <end position="1251"/>
    </location>
</feature>
<dbReference type="InParanoid" id="D8TT97"/>
<dbReference type="Proteomes" id="UP000001058">
    <property type="component" value="Unassembled WGS sequence"/>
</dbReference>
<dbReference type="InterPro" id="IPR036047">
    <property type="entry name" value="F-box-like_dom_sf"/>
</dbReference>
<evidence type="ECO:0000313" key="3">
    <source>
        <dbReference type="EMBL" id="EFJ49160.1"/>
    </source>
</evidence>
<sequence>MDTPTRGGVVLLLGAPGVGKSTLGRYLQRRHPTTTRFLSVGDELRAKGLVGARQRPGAEVQREVRRLARELLQREIAEWAAASSARPGPSTALHRAAAPILVLEAVKEVEDAFTVLKLLREADVPLLQALYLPGCIVGNTILRSFMPRSARKKQGSAQRDKERCVAERQGKWVANAGRVIEFFSALGVLTEVSSAGCGKAGLAELGYRAGPTYAIGANSPGHSVRQRGTDFLRASLTAACTATEPPEWLRVTGWQLPWDLEVNPLECVTSRRLVTSAEERNWVLAEARSVSGGLRVFDSDFRDGDKVFSAPSLSVPTASVSTAEDVRWVSWPGRYSVSRKCDGTRHLLLAVKPPQPQPPLPRPEQQLKTAVLKEEPGAAAVHCSCGDGSVGGPAGDDGVGAASTRSPSLQSPGPALLPGSVLDGELVWLGGRGFFLAFDALCVGGEPLWQLPLRERLAALEQRLGLTEAEESLALQQAAAAAASTAAAATALNAAAIATATAKSRSYLASAAAIDSGNPPRLLLKKQQAAPLGSDTLTILRKRHVPVSYEALRDLGRGSTCPYPTDGLVFTPYSMPYVLGMAELLYKWQPQGSVAVDIIGSDLSMENLAWRGCKELVYECLWQQRPERDRVSRLIMPVSVRWDKVYGNSQRAIEALKAGSGDLSLASLLTHLHEERGLYDRVMAAVTSGCVERTVEPESGLEIFNYRSGAVLGSVEAMCRGLVLHPPSNTVVAAPFVKFSEVPPLHLRGVAVHSQAGVTEAHPRPRPDYWRRAYRERLRLPARTLLPYGYNLAGLDGWGQEPMVAQVKVDGSLVLAFKWAGQLRTATRRRMDSEQALWAAEWLQTHADPAAFKPGWTYMLEAVYGNNTVIVPSGAVLGSVEAMCRGLVLHPPSNTVVAAPFVKFSEVPPLHLRGVAVHSQAGVTEAHPRPRPDYWRRAYRERLRLPARTLLPYGYNLAGLDGWGQEPMVAQVKVDGSLVLAFKWAGQLRTATRRRMDSEQALWAAEWLQTHADPAAFKPGWTYMLEAVYGNNTVIVPYTFDGLVLLGATDPRGAEVPLAELPRLAAELRVTTAVPYITGPLSQLLKNLPGSRPGDQGTATYNSGDTPPPAPAFEGWIIATADGGTPRQKLVQLSYKRACLAGKLLHPLSVWDLIRNEGASRKSLFLGLPVHFQRELAAILEALEAGYQRARNQLLLLLERHRGPQQGQPQRQEPPPPPHRAQGASRSQGTKFSGNGGRPRGMESASATGTAAGTRALPAAVVLPTEQFAALQLEQDEAGLPAAVANEGDELEALMRAVRQEQAAARSGSVTSNCGLPGSGGGNGDGCTHDVEQFHSRPAFRRALKYAVAHGHTPWPLDNEGDLLALSMYYEHAARTAPLLRALLLDCVRPAEDGSLPGYTPSPAFTQTWAKGWTQGPSEGRLAPAPPALLHAMLQDDVLERCLAPLSGRDLVAALLVCGRWRRVLEGATQPEPLAARLEAGRNEHTHRKSIWRRAIPYDYDDAGYSSYGLY</sequence>
<dbReference type="OrthoDB" id="549111at2759"/>
<dbReference type="Gene3D" id="3.40.50.300">
    <property type="entry name" value="P-loop containing nucleotide triphosphate hydrolases"/>
    <property type="match status" value="1"/>
</dbReference>
<feature type="coiled-coil region" evidence="1">
    <location>
        <begin position="1173"/>
        <end position="1200"/>
    </location>
</feature>
<organism evidence="4">
    <name type="scientific">Volvox carteri f. nagariensis</name>
    <dbReference type="NCBI Taxonomy" id="3068"/>
    <lineage>
        <taxon>Eukaryota</taxon>
        <taxon>Viridiplantae</taxon>
        <taxon>Chlorophyta</taxon>
        <taxon>core chlorophytes</taxon>
        <taxon>Chlorophyceae</taxon>
        <taxon>CS clade</taxon>
        <taxon>Chlamydomonadales</taxon>
        <taxon>Volvocaceae</taxon>
        <taxon>Volvox</taxon>
    </lineage>
</organism>
<feature type="region of interest" description="Disordered" evidence="2">
    <location>
        <begin position="394"/>
        <end position="415"/>
    </location>
</feature>
<accession>D8TT97</accession>
<dbReference type="KEGG" id="vcn:VOLCADRAFT_90016"/>
<keyword evidence="4" id="KW-1185">Reference proteome</keyword>
<dbReference type="SUPFAM" id="SSF56091">
    <property type="entry name" value="DNA ligase/mRNA capping enzyme, catalytic domain"/>
    <property type="match status" value="1"/>
</dbReference>